<dbReference type="EMBL" id="CCYD01000322">
    <property type="protein sequence ID" value="CEG38505.1"/>
    <property type="molecule type" value="Genomic_DNA"/>
</dbReference>
<dbReference type="GeneID" id="36403629"/>
<dbReference type="Proteomes" id="UP000054928">
    <property type="component" value="Unassembled WGS sequence"/>
</dbReference>
<protein>
    <submittedName>
        <fullName evidence="1">Uncharacterized protein</fullName>
    </submittedName>
</protein>
<proteinExistence type="predicted"/>
<evidence type="ECO:0000313" key="2">
    <source>
        <dbReference type="Proteomes" id="UP000054928"/>
    </source>
</evidence>
<dbReference type="RefSeq" id="XP_024574874.1">
    <property type="nucleotide sequence ID" value="XM_024723949.1"/>
</dbReference>
<reference evidence="2" key="1">
    <citation type="submission" date="2014-09" db="EMBL/GenBank/DDBJ databases">
        <authorList>
            <person name="Sharma Rahul"/>
            <person name="Thines Marco"/>
        </authorList>
    </citation>
    <scope>NUCLEOTIDE SEQUENCE [LARGE SCALE GENOMIC DNA]</scope>
</reference>
<evidence type="ECO:0000313" key="1">
    <source>
        <dbReference type="EMBL" id="CEG38505.1"/>
    </source>
</evidence>
<dbReference type="AlphaFoldDB" id="A0A0P1ACW1"/>
<sequence length="200" mass="23915">MTRLAGREIQPFADTFVFKEVIDQLHMMKYVSDEWEQFDFMTDEDAISHILYEINDVTNLFRHHSFVVWLGTKSPKDLKAAISTLLNSLKRLKHTKNYLPKFLRRERKEKTFRIFSDFKTDEDFVKELGPLLWGKFDHIGTEDFVKLMLTKMRERSKDEIMWADIIYKMRSDKSVIMPFDGLLNELLRTYDTTAVFIVQR</sequence>
<accession>A0A0P1ACW1</accession>
<organism evidence="1 2">
    <name type="scientific">Plasmopara halstedii</name>
    <name type="common">Downy mildew of sunflower</name>
    <dbReference type="NCBI Taxonomy" id="4781"/>
    <lineage>
        <taxon>Eukaryota</taxon>
        <taxon>Sar</taxon>
        <taxon>Stramenopiles</taxon>
        <taxon>Oomycota</taxon>
        <taxon>Peronosporomycetes</taxon>
        <taxon>Peronosporales</taxon>
        <taxon>Peronosporaceae</taxon>
        <taxon>Plasmopara</taxon>
    </lineage>
</organism>
<keyword evidence="2" id="KW-1185">Reference proteome</keyword>
<name>A0A0P1ACW1_PLAHL</name>